<dbReference type="SUPFAM" id="SSF53335">
    <property type="entry name" value="S-adenosyl-L-methionine-dependent methyltransferases"/>
    <property type="match status" value="1"/>
</dbReference>
<evidence type="ECO:0000313" key="7">
    <source>
        <dbReference type="Proteomes" id="UP000601099"/>
    </source>
</evidence>
<keyword evidence="1" id="KW-0808">Transferase</keyword>
<dbReference type="Proteomes" id="UP000601099">
    <property type="component" value="Unassembled WGS sequence"/>
</dbReference>
<feature type="region of interest" description="Disordered" evidence="3">
    <location>
        <begin position="524"/>
        <end position="563"/>
    </location>
</feature>
<keyword evidence="7" id="KW-1185">Reference proteome</keyword>
<gene>
    <name evidence="6" type="ORF">I5L79_16235</name>
</gene>
<evidence type="ECO:0000256" key="3">
    <source>
        <dbReference type="SAM" id="MobiDB-lite"/>
    </source>
</evidence>
<comment type="caution">
    <text evidence="6">The sequence shown here is derived from an EMBL/GenBank/DDBJ whole genome shotgun (WGS) entry which is preliminary data.</text>
</comment>
<dbReference type="Gene3D" id="3.40.50.150">
    <property type="entry name" value="Vaccinia Virus protein VP39"/>
    <property type="match status" value="1"/>
</dbReference>
<dbReference type="EMBL" id="JADWYK010000010">
    <property type="protein sequence ID" value="MBG8555102.1"/>
    <property type="molecule type" value="Genomic_DNA"/>
</dbReference>
<organism evidence="6 7">
    <name type="scientific">Hymenobacter guriensis</name>
    <dbReference type="NCBI Taxonomy" id="2793065"/>
    <lineage>
        <taxon>Bacteria</taxon>
        <taxon>Pseudomonadati</taxon>
        <taxon>Bacteroidota</taxon>
        <taxon>Cytophagia</taxon>
        <taxon>Cytophagales</taxon>
        <taxon>Hymenobacteraceae</taxon>
        <taxon>Hymenobacter</taxon>
    </lineage>
</organism>
<dbReference type="InterPro" id="IPR002052">
    <property type="entry name" value="DNA_methylase_N6_adenine_CS"/>
</dbReference>
<dbReference type="CDD" id="cd02440">
    <property type="entry name" value="AdoMet_MTases"/>
    <property type="match status" value="1"/>
</dbReference>
<accession>A0ABS0L4T1</accession>
<dbReference type="Pfam" id="PF13708">
    <property type="entry name" value="DUF4942"/>
    <property type="match status" value="1"/>
</dbReference>
<dbReference type="InterPro" id="IPR029063">
    <property type="entry name" value="SAM-dependent_MTases_sf"/>
</dbReference>
<dbReference type="Pfam" id="PF05175">
    <property type="entry name" value="MTS"/>
    <property type="match status" value="1"/>
</dbReference>
<evidence type="ECO:0000259" key="5">
    <source>
        <dbReference type="Pfam" id="PF13708"/>
    </source>
</evidence>
<feature type="domain" description="DUF4942" evidence="5">
    <location>
        <begin position="300"/>
        <end position="505"/>
    </location>
</feature>
<evidence type="ECO:0000256" key="1">
    <source>
        <dbReference type="ARBA" id="ARBA00022603"/>
    </source>
</evidence>
<protein>
    <submittedName>
        <fullName evidence="6">DUF4942 domain-containing protein</fullName>
    </submittedName>
</protein>
<evidence type="ECO:0000313" key="6">
    <source>
        <dbReference type="EMBL" id="MBG8555102.1"/>
    </source>
</evidence>
<reference evidence="6 7" key="1">
    <citation type="submission" date="2020-11" db="EMBL/GenBank/DDBJ databases">
        <title>Hymenobacter sp.</title>
        <authorList>
            <person name="Kim M.K."/>
        </authorList>
    </citation>
    <scope>NUCLEOTIDE SEQUENCE [LARGE SCALE GENOMIC DNA]</scope>
    <source>
        <strain evidence="6 7">BT594</strain>
    </source>
</reference>
<proteinExistence type="predicted"/>
<keyword evidence="2" id="KW-0949">S-adenosyl-L-methionine</keyword>
<evidence type="ECO:0000256" key="2">
    <source>
        <dbReference type="ARBA" id="ARBA00022691"/>
    </source>
</evidence>
<dbReference type="PROSITE" id="PS00092">
    <property type="entry name" value="N6_MTASE"/>
    <property type="match status" value="1"/>
</dbReference>
<evidence type="ECO:0000259" key="4">
    <source>
        <dbReference type="Pfam" id="PF05175"/>
    </source>
</evidence>
<dbReference type="InterPro" id="IPR031339">
    <property type="entry name" value="DUF4942"/>
</dbReference>
<dbReference type="InterPro" id="IPR007848">
    <property type="entry name" value="Small_mtfrase_dom"/>
</dbReference>
<feature type="domain" description="Methyltransferase small" evidence="4">
    <location>
        <begin position="43"/>
        <end position="130"/>
    </location>
</feature>
<keyword evidence="1" id="KW-0489">Methyltransferase</keyword>
<sequence length="579" mass="66945">MFNAEFFPSTPAVIERMLQPWLAQPRDTGRGMRGYHQSDLLKMTICDTSAGSGAILDWIDEHLRRTHDGHWNSYSKHLYACEIDQELKAMLQGKNYKVIADDFLEYTGDHQFDLIVMNPPFSCADKHILHAFKTVAPGGHVVSILNSETINNPFTETRQLLAKLIADYGTAPVEELGQVFLAEDAERKTDVHVSLIRLQRPAERDPLNFDFHSRRTTYDGPDLSEDTFKDAVMVNDVIGNMMVGYEQAKQAFVEYMRARSALQFYGAGLVNYQRDILDVANEALASSDNQRAKYNEFSDSLNQSAWHVVLDKLNIQKYLTHQVRQDFAKYGRAQGYMQFNKENVASLVEMVFENRGTILEKAVVAVFDIFTSYYKENRCHVEGWKTNDRYKVNRKIILPSWVRWDDWSTPRDLKTYGSRFTMNYHLYDEYNDIDKVLCYLTGEDYDKCYTIRQALETRFNRLGKVYPGEQFDSECESQFFNLRFFKKGTLHLEFKDEMLWQEFNLRACAGKLWLPEPEMKAYRERKRSPFDPASAEAEPIPQLRALEAPAKETAPAQEQPTVRRLAGPGVQLNWLDAAA</sequence>
<name>A0ABS0L4T1_9BACT</name>